<evidence type="ECO:0000313" key="1">
    <source>
        <dbReference type="EMBL" id="MDL4937488.1"/>
    </source>
</evidence>
<gene>
    <name evidence="1" type="ORF">QRX88_17445</name>
</gene>
<name>A0ABD4ZXK6_ENTGA</name>
<evidence type="ECO:0000313" key="2">
    <source>
        <dbReference type="Proteomes" id="UP001241571"/>
    </source>
</evidence>
<dbReference type="RefSeq" id="WP_103301375.1">
    <property type="nucleotide sequence ID" value="NZ_BSYC01000003.1"/>
</dbReference>
<accession>A0ABD4ZXK6</accession>
<sequence>MKKWGKYFSLLGVLLVGLSTFVYAGISVYAVEENDETYEDFEQELIDQYAADLQFIYERAAVVDQNGEIEQIDLSVLREQYGNNEFFDYLQSNFGPYQLRSNFGECMKSEFAKIIGLDIAKQVFSPEVKRLLASKAWKKASEVIVRTLGKKVGAKVLQKMIGKMVPGGIPAQIIFSAGKCGIKAVWK</sequence>
<comment type="caution">
    <text evidence="1">The sequence shown here is derived from an EMBL/GenBank/DDBJ whole genome shotgun (WGS) entry which is preliminary data.</text>
</comment>
<protein>
    <submittedName>
        <fullName evidence="1">Uncharacterized protein</fullName>
    </submittedName>
</protein>
<dbReference type="EMBL" id="JASUBT010000020">
    <property type="protein sequence ID" value="MDL4937488.1"/>
    <property type="molecule type" value="Genomic_DNA"/>
</dbReference>
<reference evidence="1 2" key="1">
    <citation type="submission" date="2023-06" db="EMBL/GenBank/DDBJ databases">
        <title>Acute promotion of culturable opportunistic pathogens and persistent increase of antibiotic resistance following antibiotic exposure in mouse gut microbiota.</title>
        <authorList>
            <person name="Li L."/>
            <person name="Wang B."/>
            <person name="Sun Y."/>
            <person name="Wang M."/>
            <person name="Xu H."/>
        </authorList>
    </citation>
    <scope>NUCLEOTIDE SEQUENCE [LARGE SCALE GENOMIC DNA]</scope>
    <source>
        <strain evidence="1 2">CRI2_2</strain>
    </source>
</reference>
<organism evidence="1 2">
    <name type="scientific">Enterococcus gallinarum</name>
    <dbReference type="NCBI Taxonomy" id="1353"/>
    <lineage>
        <taxon>Bacteria</taxon>
        <taxon>Bacillati</taxon>
        <taxon>Bacillota</taxon>
        <taxon>Bacilli</taxon>
        <taxon>Lactobacillales</taxon>
        <taxon>Enterococcaceae</taxon>
        <taxon>Enterococcus</taxon>
    </lineage>
</organism>
<dbReference type="AlphaFoldDB" id="A0ABD4ZXK6"/>
<proteinExistence type="predicted"/>
<dbReference type="Proteomes" id="UP001241571">
    <property type="component" value="Unassembled WGS sequence"/>
</dbReference>